<accession>E4Y5D5</accession>
<keyword evidence="1" id="KW-0175">Coiled coil</keyword>
<organism evidence="2">
    <name type="scientific">Oikopleura dioica</name>
    <name type="common">Tunicate</name>
    <dbReference type="NCBI Taxonomy" id="34765"/>
    <lineage>
        <taxon>Eukaryota</taxon>
        <taxon>Metazoa</taxon>
        <taxon>Chordata</taxon>
        <taxon>Tunicata</taxon>
        <taxon>Appendicularia</taxon>
        <taxon>Copelata</taxon>
        <taxon>Oikopleuridae</taxon>
        <taxon>Oikopleura</taxon>
    </lineage>
</organism>
<protein>
    <submittedName>
        <fullName evidence="2">Uncharacterized protein</fullName>
    </submittedName>
</protein>
<gene>
    <name evidence="2" type="ORF">GSOID_T00018806001</name>
</gene>
<dbReference type="Proteomes" id="UP000011014">
    <property type="component" value="Unassembled WGS sequence"/>
</dbReference>
<name>E4Y5D5_OIKDI</name>
<reference evidence="2" key="1">
    <citation type="journal article" date="2010" name="Science">
        <title>Plasticity of animal genome architecture unmasked by rapid evolution of a pelagic tunicate.</title>
        <authorList>
            <person name="Denoeud F."/>
            <person name="Henriet S."/>
            <person name="Mungpakdee S."/>
            <person name="Aury J.M."/>
            <person name="Da Silva C."/>
            <person name="Brinkmann H."/>
            <person name="Mikhaleva J."/>
            <person name="Olsen L.C."/>
            <person name="Jubin C."/>
            <person name="Canestro C."/>
            <person name="Bouquet J.M."/>
            <person name="Danks G."/>
            <person name="Poulain J."/>
            <person name="Campsteijn C."/>
            <person name="Adamski M."/>
            <person name="Cross I."/>
            <person name="Yadetie F."/>
            <person name="Muffato M."/>
            <person name="Louis A."/>
            <person name="Butcher S."/>
            <person name="Tsagkogeorga G."/>
            <person name="Konrad A."/>
            <person name="Singh S."/>
            <person name="Jensen M.F."/>
            <person name="Cong E.H."/>
            <person name="Eikeseth-Otteraa H."/>
            <person name="Noel B."/>
            <person name="Anthouard V."/>
            <person name="Porcel B.M."/>
            <person name="Kachouri-Lafond R."/>
            <person name="Nishino A."/>
            <person name="Ugolini M."/>
            <person name="Chourrout P."/>
            <person name="Nishida H."/>
            <person name="Aasland R."/>
            <person name="Huzurbazar S."/>
            <person name="Westhof E."/>
            <person name="Delsuc F."/>
            <person name="Lehrach H."/>
            <person name="Reinhardt R."/>
            <person name="Weissenbach J."/>
            <person name="Roy S.W."/>
            <person name="Artiguenave F."/>
            <person name="Postlethwait J.H."/>
            <person name="Manak J.R."/>
            <person name="Thompson E.M."/>
            <person name="Jaillon O."/>
            <person name="Du Pasquier L."/>
            <person name="Boudinot P."/>
            <person name="Liberles D.A."/>
            <person name="Volff J.N."/>
            <person name="Philippe H."/>
            <person name="Lenhard B."/>
            <person name="Roest Crollius H."/>
            <person name="Wincker P."/>
            <person name="Chourrout D."/>
        </authorList>
    </citation>
    <scope>NUCLEOTIDE SEQUENCE [LARGE SCALE GENOMIC DNA]</scope>
</reference>
<evidence type="ECO:0000256" key="1">
    <source>
        <dbReference type="SAM" id="Coils"/>
    </source>
</evidence>
<feature type="coiled-coil region" evidence="1">
    <location>
        <begin position="19"/>
        <end position="91"/>
    </location>
</feature>
<dbReference type="AlphaFoldDB" id="E4Y5D5"/>
<sequence length="105" mass="11902">MDMIKEPGQCHWSPSKNLVKDLRIENRKLREQLSIQETQIQALQDSLSEIQEQALQQKDHQQVVNDLVKERNELKILVQKLSEQLGNLSAEQSLSGGASRVASPT</sequence>
<proteinExistence type="predicted"/>
<dbReference type="EMBL" id="FN654286">
    <property type="protein sequence ID" value="CBY30862.1"/>
    <property type="molecule type" value="Genomic_DNA"/>
</dbReference>
<evidence type="ECO:0000313" key="2">
    <source>
        <dbReference type="EMBL" id="CBY30862.1"/>
    </source>
</evidence>